<organism evidence="2 3">
    <name type="scientific">Chitinophaga polysaccharea</name>
    <dbReference type="NCBI Taxonomy" id="1293035"/>
    <lineage>
        <taxon>Bacteria</taxon>
        <taxon>Pseudomonadati</taxon>
        <taxon>Bacteroidota</taxon>
        <taxon>Chitinophagia</taxon>
        <taxon>Chitinophagales</taxon>
        <taxon>Chitinophagaceae</taxon>
        <taxon>Chitinophaga</taxon>
    </lineage>
</organism>
<feature type="transmembrane region" description="Helical" evidence="1">
    <location>
        <begin position="12"/>
        <end position="28"/>
    </location>
</feature>
<dbReference type="EMBL" id="VIWO01000005">
    <property type="protein sequence ID" value="TWF39794.1"/>
    <property type="molecule type" value="Genomic_DNA"/>
</dbReference>
<dbReference type="AlphaFoldDB" id="A0A561PNV5"/>
<evidence type="ECO:0000313" key="2">
    <source>
        <dbReference type="EMBL" id="TWF39794.1"/>
    </source>
</evidence>
<reference evidence="2 3" key="1">
    <citation type="submission" date="2019-06" db="EMBL/GenBank/DDBJ databases">
        <title>Sorghum-associated microbial communities from plants grown in Nebraska, USA.</title>
        <authorList>
            <person name="Schachtman D."/>
        </authorList>
    </citation>
    <scope>NUCLEOTIDE SEQUENCE [LARGE SCALE GENOMIC DNA]</scope>
    <source>
        <strain evidence="2 3">1209</strain>
    </source>
</reference>
<feature type="transmembrane region" description="Helical" evidence="1">
    <location>
        <begin position="66"/>
        <end position="87"/>
    </location>
</feature>
<keyword evidence="1" id="KW-0812">Transmembrane</keyword>
<dbReference type="Pfam" id="PF10823">
    <property type="entry name" value="DUF2568"/>
    <property type="match status" value="1"/>
</dbReference>
<gene>
    <name evidence="2" type="ORF">FHW36_105234</name>
</gene>
<dbReference type="Proteomes" id="UP000320811">
    <property type="component" value="Unassembled WGS sequence"/>
</dbReference>
<proteinExistence type="predicted"/>
<dbReference type="InterPro" id="IPR021214">
    <property type="entry name" value="DUF2568"/>
</dbReference>
<protein>
    <submittedName>
        <fullName evidence="2">Uncharacterized protein DUF2568</fullName>
    </submittedName>
</protein>
<keyword evidence="1" id="KW-1133">Transmembrane helix</keyword>
<accession>A0A561PNV5</accession>
<keyword evidence="3" id="KW-1185">Reference proteome</keyword>
<name>A0A561PNV5_9BACT</name>
<evidence type="ECO:0000313" key="3">
    <source>
        <dbReference type="Proteomes" id="UP000320811"/>
    </source>
</evidence>
<dbReference type="RefSeq" id="WP_145670977.1">
    <property type="nucleotide sequence ID" value="NZ_VIWO01000005.1"/>
</dbReference>
<dbReference type="OrthoDB" id="4557830at2"/>
<sequence>MNTNPVNLAVRFLLEIIMLVILGSWGWQMGADSWLRYVLALGFPLSAATLWGVFRIPNDPKEAPVAIPGQARLLLEWILFGLAVWGLRVMEHPQWSIILAAVVAIHYIVSYDRTWDMLRNKPYNGFAERK</sequence>
<comment type="caution">
    <text evidence="2">The sequence shown here is derived from an EMBL/GenBank/DDBJ whole genome shotgun (WGS) entry which is preliminary data.</text>
</comment>
<evidence type="ECO:0000256" key="1">
    <source>
        <dbReference type="SAM" id="Phobius"/>
    </source>
</evidence>
<feature type="transmembrane region" description="Helical" evidence="1">
    <location>
        <begin position="93"/>
        <end position="111"/>
    </location>
</feature>
<keyword evidence="1" id="KW-0472">Membrane</keyword>
<feature type="transmembrane region" description="Helical" evidence="1">
    <location>
        <begin position="34"/>
        <end position="54"/>
    </location>
</feature>